<dbReference type="Pfam" id="PF00860">
    <property type="entry name" value="Xan_ur_permease"/>
    <property type="match status" value="1"/>
</dbReference>
<dbReference type="PIRSF" id="PIRSF005353">
    <property type="entry name" value="PbuG"/>
    <property type="match status" value="1"/>
</dbReference>
<feature type="transmembrane region" description="Helical" evidence="9">
    <location>
        <begin position="20"/>
        <end position="40"/>
    </location>
</feature>
<organism evidence="10 11">
    <name type="scientific">Butyrivibrio proteoclasticus</name>
    <dbReference type="NCBI Taxonomy" id="43305"/>
    <lineage>
        <taxon>Bacteria</taxon>
        <taxon>Bacillati</taxon>
        <taxon>Bacillota</taxon>
        <taxon>Clostridia</taxon>
        <taxon>Lachnospirales</taxon>
        <taxon>Lachnospiraceae</taxon>
        <taxon>Butyrivibrio</taxon>
    </lineage>
</organism>
<dbReference type="PANTHER" id="PTHR43337">
    <property type="entry name" value="XANTHINE/URACIL PERMEASE C887.17-RELATED"/>
    <property type="match status" value="1"/>
</dbReference>
<feature type="transmembrane region" description="Helical" evidence="9">
    <location>
        <begin position="100"/>
        <end position="122"/>
    </location>
</feature>
<evidence type="ECO:0000256" key="1">
    <source>
        <dbReference type="ARBA" id="ARBA00004651"/>
    </source>
</evidence>
<evidence type="ECO:0000313" key="10">
    <source>
        <dbReference type="EMBL" id="SFQ24350.1"/>
    </source>
</evidence>
<comment type="subcellular location">
    <subcellularLocation>
        <location evidence="1 8">Cell membrane</location>
        <topology evidence="1 8">Multi-pass membrane protein</topology>
    </subcellularLocation>
</comment>
<feature type="transmembrane region" description="Helical" evidence="9">
    <location>
        <begin position="175"/>
        <end position="191"/>
    </location>
</feature>
<feature type="transmembrane region" description="Helical" evidence="9">
    <location>
        <begin position="428"/>
        <end position="448"/>
    </location>
</feature>
<feature type="transmembrane region" description="Helical" evidence="9">
    <location>
        <begin position="134"/>
        <end position="155"/>
    </location>
</feature>
<dbReference type="PANTHER" id="PTHR43337:SF1">
    <property type="entry name" value="XANTHINE_URACIL PERMEASE C887.17-RELATED"/>
    <property type="match status" value="1"/>
</dbReference>
<name>A0A1I5WXE0_9FIRM</name>
<dbReference type="InterPro" id="IPR026033">
    <property type="entry name" value="Azg-like_bact_archaea"/>
</dbReference>
<dbReference type="GO" id="GO:0005886">
    <property type="term" value="C:plasma membrane"/>
    <property type="evidence" value="ECO:0007669"/>
    <property type="project" value="UniProtKB-SubCell"/>
</dbReference>
<feature type="transmembrane region" description="Helical" evidence="9">
    <location>
        <begin position="357"/>
        <end position="375"/>
    </location>
</feature>
<feature type="transmembrane region" description="Helical" evidence="9">
    <location>
        <begin position="46"/>
        <end position="67"/>
    </location>
</feature>
<feature type="transmembrane region" description="Helical" evidence="9">
    <location>
        <begin position="332"/>
        <end position="351"/>
    </location>
</feature>
<keyword evidence="7 8" id="KW-0472">Membrane</keyword>
<dbReference type="AlphaFoldDB" id="A0A1I5WXE0"/>
<proteinExistence type="inferred from homology"/>
<keyword evidence="11" id="KW-1185">Reference proteome</keyword>
<feature type="transmembrane region" description="Helical" evidence="9">
    <location>
        <begin position="74"/>
        <end position="94"/>
    </location>
</feature>
<reference evidence="11" key="1">
    <citation type="submission" date="2016-10" db="EMBL/GenBank/DDBJ databases">
        <authorList>
            <person name="Varghese N."/>
            <person name="Submissions S."/>
        </authorList>
    </citation>
    <scope>NUCLEOTIDE SEQUENCE [LARGE SCALE GENOMIC DNA]</scope>
    <source>
        <strain evidence="11">P18</strain>
    </source>
</reference>
<dbReference type="InterPro" id="IPR006043">
    <property type="entry name" value="NCS2"/>
</dbReference>
<evidence type="ECO:0000256" key="3">
    <source>
        <dbReference type="ARBA" id="ARBA00022448"/>
    </source>
</evidence>
<comment type="similarity">
    <text evidence="2 8">Belongs to the nucleobase:cation symporter-2 (NCS2) (TC 2.A.40) family. Azg-like subfamily.</text>
</comment>
<evidence type="ECO:0000256" key="5">
    <source>
        <dbReference type="ARBA" id="ARBA00022692"/>
    </source>
</evidence>
<dbReference type="GO" id="GO:0005345">
    <property type="term" value="F:purine nucleobase transmembrane transporter activity"/>
    <property type="evidence" value="ECO:0007669"/>
    <property type="project" value="TreeGrafter"/>
</dbReference>
<accession>A0A1I5WXE0</accession>
<evidence type="ECO:0000313" key="11">
    <source>
        <dbReference type="Proteomes" id="UP000182624"/>
    </source>
</evidence>
<keyword evidence="6 8" id="KW-1133">Transmembrane helix</keyword>
<feature type="transmembrane region" description="Helical" evidence="9">
    <location>
        <begin position="387"/>
        <end position="416"/>
    </location>
</feature>
<keyword evidence="3 8" id="KW-0813">Transport</keyword>
<evidence type="ECO:0000256" key="4">
    <source>
        <dbReference type="ARBA" id="ARBA00022475"/>
    </source>
</evidence>
<feature type="transmembrane region" description="Helical" evidence="9">
    <location>
        <begin position="198"/>
        <end position="223"/>
    </location>
</feature>
<gene>
    <name evidence="10" type="ORF">SAMN04487928_12620</name>
</gene>
<evidence type="ECO:0000256" key="8">
    <source>
        <dbReference type="PIRNR" id="PIRNR005353"/>
    </source>
</evidence>
<evidence type="ECO:0000256" key="2">
    <source>
        <dbReference type="ARBA" id="ARBA00005697"/>
    </source>
</evidence>
<keyword evidence="4 8" id="KW-1003">Cell membrane</keyword>
<protein>
    <submittedName>
        <fullName evidence="10">Putative MFS transporter, AGZA family, xanthine/uracil permease</fullName>
    </submittedName>
</protein>
<feature type="transmembrane region" description="Helical" evidence="9">
    <location>
        <begin position="243"/>
        <end position="264"/>
    </location>
</feature>
<evidence type="ECO:0000256" key="9">
    <source>
        <dbReference type="SAM" id="Phobius"/>
    </source>
</evidence>
<keyword evidence="5 8" id="KW-0812">Transmembrane</keyword>
<dbReference type="InterPro" id="IPR045018">
    <property type="entry name" value="Azg-like"/>
</dbReference>
<evidence type="ECO:0000256" key="7">
    <source>
        <dbReference type="ARBA" id="ARBA00023136"/>
    </source>
</evidence>
<sequence length="449" mass="47268">MLEKCFKLNEHGTTVKREVLAGLTTFLTMAYILAVNPNILGTVMNANGVFVATALASAIATFVMAFFANYPIGLSAGLGLNAYFAYTVCLGELAGEENPFAIALTAVFCEGIIFIVLSFFKFREQIINSIPQNLKFGISAGIGLFVAFIGMQNAHIIVANDATVVGLGSFSDLDMVLALVGLIIIAALVHYNVTGGVLIGIIVTWIIGMILQAAGVYTAANLFPDFSQGLQLGAISETAFKLNFGWAATHLIQFMAITFSFLYVDLFDTVGTVVGVADKAGLLDKDGNLPRVGQVFMADAVGTTCGALLGTSTVTSFVESSAGVAAGGRTGLTALTTGVMFLVSIVLSPLFLAIPSFATAPALIYVGMLMLMSIAKVKFDGDIADSVGAYLAVVMMPLAYSIATGIMFAVLAWVILKVVTKKAKDISPIMWVVFVLFALRIVALVANFQ</sequence>
<evidence type="ECO:0000256" key="6">
    <source>
        <dbReference type="ARBA" id="ARBA00022989"/>
    </source>
</evidence>
<dbReference type="EMBL" id="FOXO01000026">
    <property type="protein sequence ID" value="SFQ24350.1"/>
    <property type="molecule type" value="Genomic_DNA"/>
</dbReference>
<dbReference type="Proteomes" id="UP000182624">
    <property type="component" value="Unassembled WGS sequence"/>
</dbReference>